<dbReference type="Pfam" id="PF09693">
    <property type="entry name" value="Phage_XkdX"/>
    <property type="match status" value="1"/>
</dbReference>
<dbReference type="InterPro" id="IPR010022">
    <property type="entry name" value="XkdX"/>
</dbReference>
<reference evidence="1" key="1">
    <citation type="submission" date="2023-04" db="EMBL/GenBank/DDBJ databases">
        <title>The human skin virome in hidradenitis suppurativa patients.</title>
        <authorList>
            <person name="Jansen D."/>
        </authorList>
    </citation>
    <scope>NUCLEOTIDE SEQUENCE</scope>
    <source>
        <strain evidence="1">VC3_JansenPhageF</strain>
    </source>
</reference>
<dbReference type="EMBL" id="OQ890316">
    <property type="protein sequence ID" value="WLJ25794.1"/>
    <property type="molecule type" value="Genomic_DNA"/>
</dbReference>
<name>A0AA50AEQ4_9VIRU</name>
<accession>A0AA50AEQ4</accession>
<organism evidence="1">
    <name type="scientific">Staphylococcus phage HS09</name>
    <dbReference type="NCBI Taxonomy" id="3056401"/>
    <lineage>
        <taxon>Viruses</taxon>
    </lineage>
</organism>
<evidence type="ECO:0000313" key="1">
    <source>
        <dbReference type="EMBL" id="WLJ25794.1"/>
    </source>
</evidence>
<evidence type="ECO:0008006" key="2">
    <source>
        <dbReference type="Google" id="ProtNLM"/>
    </source>
</evidence>
<sequence length="48" mass="5876">MFYNAIKYYYQDRKLYTVEQVGIFVKAEWITPEQFKEITGFDYEPQAI</sequence>
<proteinExistence type="predicted"/>
<protein>
    <recommendedName>
        <fullName evidence="2">XkdX family protein</fullName>
    </recommendedName>
</protein>